<accession>A0A4P9ZPB7</accession>
<dbReference type="Gene3D" id="3.40.50.12780">
    <property type="entry name" value="N-terminal domain of ligase-like"/>
    <property type="match status" value="1"/>
</dbReference>
<dbReference type="AlphaFoldDB" id="A0A4P9ZPB7"/>
<dbReference type="PANTHER" id="PTHR45527:SF1">
    <property type="entry name" value="FATTY ACID SYNTHASE"/>
    <property type="match status" value="1"/>
</dbReference>
<organism evidence="3 4">
    <name type="scientific">Dimargaris cristalligena</name>
    <dbReference type="NCBI Taxonomy" id="215637"/>
    <lineage>
        <taxon>Eukaryota</taxon>
        <taxon>Fungi</taxon>
        <taxon>Fungi incertae sedis</taxon>
        <taxon>Zoopagomycota</taxon>
        <taxon>Kickxellomycotina</taxon>
        <taxon>Dimargaritomycetes</taxon>
        <taxon>Dimargaritales</taxon>
        <taxon>Dimargaritaceae</taxon>
        <taxon>Dimargaris</taxon>
    </lineage>
</organism>
<dbReference type="GO" id="GO:0031177">
    <property type="term" value="F:phosphopantetheine binding"/>
    <property type="evidence" value="ECO:0007669"/>
    <property type="project" value="TreeGrafter"/>
</dbReference>
<dbReference type="GO" id="GO:0005737">
    <property type="term" value="C:cytoplasm"/>
    <property type="evidence" value="ECO:0007669"/>
    <property type="project" value="TreeGrafter"/>
</dbReference>
<keyword evidence="4" id="KW-1185">Reference proteome</keyword>
<feature type="transmembrane region" description="Helical" evidence="1">
    <location>
        <begin position="52"/>
        <end position="69"/>
    </location>
</feature>
<dbReference type="EMBL" id="ML002938">
    <property type="protein sequence ID" value="RKP35183.1"/>
    <property type="molecule type" value="Genomic_DNA"/>
</dbReference>
<feature type="non-terminal residue" evidence="3">
    <location>
        <position position="182"/>
    </location>
</feature>
<evidence type="ECO:0000313" key="3">
    <source>
        <dbReference type="EMBL" id="RKP35183.1"/>
    </source>
</evidence>
<sequence>MHPTAIATEFSGQTWTYQYLSECIYRVAAALKKRYVQPSDKLGVIVTNHPNTLVAMLAIWYIGAVYVPMDSKLPQQRQQYIIEAASCQWVLNATITPNMWPGALVLSELLQTYEVTNYDYTIHQNTPDDLAYIIFTSGSTGLPKGVMITHENINYHLNNPVFHDFQQAGTRVMVGVSPSFDV</sequence>
<dbReference type="InterPro" id="IPR000873">
    <property type="entry name" value="AMP-dep_synth/lig_dom"/>
</dbReference>
<dbReference type="PANTHER" id="PTHR45527">
    <property type="entry name" value="NONRIBOSOMAL PEPTIDE SYNTHETASE"/>
    <property type="match status" value="1"/>
</dbReference>
<keyword evidence="1" id="KW-1133">Transmembrane helix</keyword>
<dbReference type="STRING" id="215637.A0A4P9ZPB7"/>
<dbReference type="PRINTS" id="PR00154">
    <property type="entry name" value="AMPBINDING"/>
</dbReference>
<protein>
    <recommendedName>
        <fullName evidence="2">AMP-dependent synthetase/ligase domain-containing protein</fullName>
    </recommendedName>
</protein>
<reference evidence="4" key="1">
    <citation type="journal article" date="2018" name="Nat. Microbiol.">
        <title>Leveraging single-cell genomics to expand the fungal tree of life.</title>
        <authorList>
            <person name="Ahrendt S.R."/>
            <person name="Quandt C.A."/>
            <person name="Ciobanu D."/>
            <person name="Clum A."/>
            <person name="Salamov A."/>
            <person name="Andreopoulos B."/>
            <person name="Cheng J.F."/>
            <person name="Woyke T."/>
            <person name="Pelin A."/>
            <person name="Henrissat B."/>
            <person name="Reynolds N.K."/>
            <person name="Benny G.L."/>
            <person name="Smith M.E."/>
            <person name="James T.Y."/>
            <person name="Grigoriev I.V."/>
        </authorList>
    </citation>
    <scope>NUCLEOTIDE SEQUENCE [LARGE SCALE GENOMIC DNA]</scope>
    <source>
        <strain evidence="4">RSA 468</strain>
    </source>
</reference>
<dbReference type="Proteomes" id="UP000268162">
    <property type="component" value="Unassembled WGS sequence"/>
</dbReference>
<dbReference type="SUPFAM" id="SSF56801">
    <property type="entry name" value="Acetyl-CoA synthetase-like"/>
    <property type="match status" value="1"/>
</dbReference>
<dbReference type="InterPro" id="IPR020459">
    <property type="entry name" value="AMP-binding"/>
</dbReference>
<dbReference type="Pfam" id="PF00501">
    <property type="entry name" value="AMP-binding"/>
    <property type="match status" value="1"/>
</dbReference>
<keyword evidence="1" id="KW-0472">Membrane</keyword>
<dbReference type="InterPro" id="IPR020845">
    <property type="entry name" value="AMP-binding_CS"/>
</dbReference>
<keyword evidence="1" id="KW-0812">Transmembrane</keyword>
<feature type="domain" description="AMP-dependent synthetase/ligase" evidence="2">
    <location>
        <begin position="2"/>
        <end position="178"/>
    </location>
</feature>
<evidence type="ECO:0000313" key="4">
    <source>
        <dbReference type="Proteomes" id="UP000268162"/>
    </source>
</evidence>
<evidence type="ECO:0000259" key="2">
    <source>
        <dbReference type="Pfam" id="PF00501"/>
    </source>
</evidence>
<dbReference type="InterPro" id="IPR042099">
    <property type="entry name" value="ANL_N_sf"/>
</dbReference>
<proteinExistence type="predicted"/>
<dbReference type="PROSITE" id="PS00455">
    <property type="entry name" value="AMP_BINDING"/>
    <property type="match status" value="1"/>
</dbReference>
<evidence type="ECO:0000256" key="1">
    <source>
        <dbReference type="SAM" id="Phobius"/>
    </source>
</evidence>
<gene>
    <name evidence="3" type="ORF">BJ085DRAFT_23340</name>
</gene>
<dbReference type="GO" id="GO:0043041">
    <property type="term" value="P:amino acid activation for nonribosomal peptide biosynthetic process"/>
    <property type="evidence" value="ECO:0007669"/>
    <property type="project" value="TreeGrafter"/>
</dbReference>
<dbReference type="GO" id="GO:0044550">
    <property type="term" value="P:secondary metabolite biosynthetic process"/>
    <property type="evidence" value="ECO:0007669"/>
    <property type="project" value="TreeGrafter"/>
</dbReference>
<name>A0A4P9ZPB7_9FUNG</name>